<feature type="region of interest" description="Disordered" evidence="5">
    <location>
        <begin position="441"/>
        <end position="469"/>
    </location>
</feature>
<sequence length="469" mass="50338">MDARQVAADRFAQRVRRAQRGSGGRAAGSGGNTAEPGADAAAFVAFSKLSDEMDELFVGADSPLLQLRANETPYDQLRTVPPERLLPVLLELLRASLPTSFDYLTNLTRTAIQNHLRPFMWLDRAFVAGERTCPHRYKPRAAARGWGQQAHEELAAAGVADAAAALADLRYACHEACAQLLVAQAYRLELTGQRQELFAAFERHAAGLLRQRPNLPGAWALAALGHCRLVDHYKAQVLALRGLPVADAIRDDWNGAYLRRLLAGSIAMAGEAATPGKLRVGVLRRLIGEAALLQRRYRSWVAPCFSAAQRMLLDACPRLDIKPRCGGCGQAIESDPKLCARCRAVSYHNAACQRSHWTAHRKQCQDVEAGGLDWAAEAAAAEAGLVAWEQGGQGRTAEERSQRLGIDQLRAGMEPDAAGEQVCMGDLKGHLLGLAMAALQGQPPPQQQRGPAAGGAGPPPGMPAGCPIS</sequence>
<dbReference type="Gene3D" id="6.10.140.2220">
    <property type="match status" value="1"/>
</dbReference>
<evidence type="ECO:0000256" key="4">
    <source>
        <dbReference type="PROSITE-ProRule" id="PRU00134"/>
    </source>
</evidence>
<evidence type="ECO:0000256" key="3">
    <source>
        <dbReference type="ARBA" id="ARBA00022833"/>
    </source>
</evidence>
<evidence type="ECO:0000256" key="5">
    <source>
        <dbReference type="SAM" id="MobiDB-lite"/>
    </source>
</evidence>
<dbReference type="Proteomes" id="UP001205105">
    <property type="component" value="Unassembled WGS sequence"/>
</dbReference>
<keyword evidence="1" id="KW-0479">Metal-binding</keyword>
<dbReference type="InterPro" id="IPR002893">
    <property type="entry name" value="Znf_MYND"/>
</dbReference>
<evidence type="ECO:0000256" key="2">
    <source>
        <dbReference type="ARBA" id="ARBA00022771"/>
    </source>
</evidence>
<reference evidence="7" key="1">
    <citation type="submission" date="2020-11" db="EMBL/GenBank/DDBJ databases">
        <title>Chlorella ohadii genome sequencing and assembly.</title>
        <authorList>
            <person name="Murik O."/>
            <person name="Treves H."/>
            <person name="Kedem I."/>
            <person name="Shotland Y."/>
            <person name="Kaplan A."/>
        </authorList>
    </citation>
    <scope>NUCLEOTIDE SEQUENCE</scope>
    <source>
        <strain evidence="7">1</strain>
    </source>
</reference>
<dbReference type="GO" id="GO:0008270">
    <property type="term" value="F:zinc ion binding"/>
    <property type="evidence" value="ECO:0007669"/>
    <property type="project" value="UniProtKB-KW"/>
</dbReference>
<evidence type="ECO:0000259" key="6">
    <source>
        <dbReference type="PROSITE" id="PS50865"/>
    </source>
</evidence>
<keyword evidence="2 4" id="KW-0863">Zinc-finger</keyword>
<accession>A0AAD5H3E4</accession>
<dbReference type="AlphaFoldDB" id="A0AAD5H3E4"/>
<protein>
    <recommendedName>
        <fullName evidence="6">MYND-type domain-containing protein</fullName>
    </recommendedName>
</protein>
<dbReference type="Pfam" id="PF01753">
    <property type="entry name" value="zf-MYND"/>
    <property type="match status" value="1"/>
</dbReference>
<keyword evidence="3" id="KW-0862">Zinc</keyword>
<evidence type="ECO:0000313" key="8">
    <source>
        <dbReference type="Proteomes" id="UP001205105"/>
    </source>
</evidence>
<feature type="region of interest" description="Disordered" evidence="5">
    <location>
        <begin position="16"/>
        <end position="35"/>
    </location>
</feature>
<feature type="domain" description="MYND-type" evidence="6">
    <location>
        <begin position="325"/>
        <end position="364"/>
    </location>
</feature>
<proteinExistence type="predicted"/>
<name>A0AAD5H3E4_9CHLO</name>
<comment type="caution">
    <text evidence="7">The sequence shown here is derived from an EMBL/GenBank/DDBJ whole genome shotgun (WGS) entry which is preliminary data.</text>
</comment>
<keyword evidence="8" id="KW-1185">Reference proteome</keyword>
<organism evidence="7 8">
    <name type="scientific">Chlorella ohadii</name>
    <dbReference type="NCBI Taxonomy" id="2649997"/>
    <lineage>
        <taxon>Eukaryota</taxon>
        <taxon>Viridiplantae</taxon>
        <taxon>Chlorophyta</taxon>
        <taxon>core chlorophytes</taxon>
        <taxon>Trebouxiophyceae</taxon>
        <taxon>Chlorellales</taxon>
        <taxon>Chlorellaceae</taxon>
        <taxon>Chlorella clade</taxon>
        <taxon>Chlorella</taxon>
    </lineage>
</organism>
<evidence type="ECO:0000313" key="7">
    <source>
        <dbReference type="EMBL" id="KAI7839373.1"/>
    </source>
</evidence>
<dbReference type="PROSITE" id="PS50865">
    <property type="entry name" value="ZF_MYND_2"/>
    <property type="match status" value="1"/>
</dbReference>
<gene>
    <name evidence="7" type="ORF">COHA_006898</name>
</gene>
<feature type="compositionally biased region" description="Gly residues" evidence="5">
    <location>
        <begin position="21"/>
        <end position="31"/>
    </location>
</feature>
<dbReference type="SUPFAM" id="SSF144232">
    <property type="entry name" value="HIT/MYND zinc finger-like"/>
    <property type="match status" value="1"/>
</dbReference>
<evidence type="ECO:0000256" key="1">
    <source>
        <dbReference type="ARBA" id="ARBA00022723"/>
    </source>
</evidence>
<dbReference type="EMBL" id="JADXDR010000102">
    <property type="protein sequence ID" value="KAI7839373.1"/>
    <property type="molecule type" value="Genomic_DNA"/>
</dbReference>
<feature type="compositionally biased region" description="Low complexity" evidence="5">
    <location>
        <begin position="441"/>
        <end position="451"/>
    </location>
</feature>